<proteinExistence type="predicted"/>
<dbReference type="Gene3D" id="3.90.1150.10">
    <property type="entry name" value="Aspartate Aminotransferase, domain 1"/>
    <property type="match status" value="1"/>
</dbReference>
<dbReference type="AlphaFoldDB" id="A0A0D8L463"/>
<dbReference type="Proteomes" id="UP000032582">
    <property type="component" value="Unassembled WGS sequence"/>
</dbReference>
<accession>A0A0D8L463</accession>
<name>A0A0D8L463_MORMO</name>
<feature type="domain" description="Aminotransferase class V" evidence="2">
    <location>
        <begin position="11"/>
        <end position="72"/>
    </location>
</feature>
<sequence length="86" mass="9461">GFRSYRSPGSPLLAFNIDGIHHSDIATLLAEKNIALRHGQHCAQPLCQALGTEGCLRVSFMPYNQPDDVRQLVQAVQFALEILADD</sequence>
<dbReference type="InterPro" id="IPR000192">
    <property type="entry name" value="Aminotrans_V_dom"/>
</dbReference>
<evidence type="ECO:0000259" key="2">
    <source>
        <dbReference type="Pfam" id="PF00266"/>
    </source>
</evidence>
<dbReference type="PANTHER" id="PTHR43586:SF8">
    <property type="entry name" value="CYSTEINE DESULFURASE 1, CHLOROPLASTIC"/>
    <property type="match status" value="1"/>
</dbReference>
<dbReference type="Pfam" id="PF00266">
    <property type="entry name" value="Aminotran_5"/>
    <property type="match status" value="1"/>
</dbReference>
<dbReference type="SUPFAM" id="SSF53383">
    <property type="entry name" value="PLP-dependent transferases"/>
    <property type="match status" value="1"/>
</dbReference>
<dbReference type="InterPro" id="IPR015424">
    <property type="entry name" value="PyrdxlP-dep_Trfase"/>
</dbReference>
<dbReference type="PANTHER" id="PTHR43586">
    <property type="entry name" value="CYSTEINE DESULFURASE"/>
    <property type="match status" value="1"/>
</dbReference>
<dbReference type="PATRIC" id="fig|582.24.peg.7159"/>
<organism evidence="3 4">
    <name type="scientific">Morganella morganii</name>
    <name type="common">Proteus morganii</name>
    <dbReference type="NCBI Taxonomy" id="582"/>
    <lineage>
        <taxon>Bacteria</taxon>
        <taxon>Pseudomonadati</taxon>
        <taxon>Pseudomonadota</taxon>
        <taxon>Gammaproteobacteria</taxon>
        <taxon>Enterobacterales</taxon>
        <taxon>Morganellaceae</taxon>
        <taxon>Morganella</taxon>
    </lineage>
</organism>
<evidence type="ECO:0000256" key="1">
    <source>
        <dbReference type="ARBA" id="ARBA00022898"/>
    </source>
</evidence>
<comment type="caution">
    <text evidence="3">The sequence shown here is derived from an EMBL/GenBank/DDBJ whole genome shotgun (WGS) entry which is preliminary data.</text>
</comment>
<protein>
    <submittedName>
        <fullName evidence="3">Cysteine sulfinate desulfinase</fullName>
    </submittedName>
</protein>
<reference evidence="3 4" key="1">
    <citation type="submission" date="2015-02" db="EMBL/GenBank/DDBJ databases">
        <title>Whole genome shotgun sequencing of cultured foodborne pathogen.</title>
        <authorList>
            <person name="Timme R."/>
            <person name="Allard M.W."/>
            <person name="Strain E."/>
            <person name="Evans P.S."/>
            <person name="Brown E."/>
        </authorList>
    </citation>
    <scope>NUCLEOTIDE SEQUENCE [LARGE SCALE GENOMIC DNA]</scope>
    <source>
        <strain evidence="3 4">GCSL-TSO-24</strain>
    </source>
</reference>
<feature type="non-terminal residue" evidence="3">
    <location>
        <position position="1"/>
    </location>
</feature>
<keyword evidence="1" id="KW-0663">Pyridoxal phosphate</keyword>
<dbReference type="EMBL" id="JZSH01000596">
    <property type="protein sequence ID" value="KJF75638.1"/>
    <property type="molecule type" value="Genomic_DNA"/>
</dbReference>
<evidence type="ECO:0000313" key="3">
    <source>
        <dbReference type="EMBL" id="KJF75638.1"/>
    </source>
</evidence>
<gene>
    <name evidence="3" type="ORF">UA45_22525</name>
</gene>
<evidence type="ECO:0000313" key="4">
    <source>
        <dbReference type="Proteomes" id="UP000032582"/>
    </source>
</evidence>
<dbReference type="InterPro" id="IPR015422">
    <property type="entry name" value="PyrdxlP-dep_Trfase_small"/>
</dbReference>